<organism evidence="1 2">
    <name type="scientific">Streptomyces turgidiscabies</name>
    <dbReference type="NCBI Taxonomy" id="85558"/>
    <lineage>
        <taxon>Bacteria</taxon>
        <taxon>Bacillati</taxon>
        <taxon>Actinomycetota</taxon>
        <taxon>Actinomycetes</taxon>
        <taxon>Kitasatosporales</taxon>
        <taxon>Streptomycetaceae</taxon>
        <taxon>Streptomyces</taxon>
    </lineage>
</organism>
<keyword evidence="2" id="KW-1185">Reference proteome</keyword>
<name>A0ABU0RFX5_9ACTN</name>
<proteinExistence type="predicted"/>
<sequence length="59" mass="6824">MLTMAKTLAWCSYRRDYDVSLASLLCHRTHFAAPNQSLTRFTWEGQTNLDGELNVVHRP</sequence>
<evidence type="ECO:0000313" key="2">
    <source>
        <dbReference type="Proteomes" id="UP001223072"/>
    </source>
</evidence>
<evidence type="ECO:0008006" key="3">
    <source>
        <dbReference type="Google" id="ProtNLM"/>
    </source>
</evidence>
<comment type="caution">
    <text evidence="1">The sequence shown here is derived from an EMBL/GenBank/DDBJ whole genome shotgun (WGS) entry which is preliminary data.</text>
</comment>
<reference evidence="1 2" key="1">
    <citation type="submission" date="2023-07" db="EMBL/GenBank/DDBJ databases">
        <title>Comparative genomics of wheat-associated soil bacteria to identify genetic determinants of phenazine resistance.</title>
        <authorList>
            <person name="Mouncey N."/>
        </authorList>
    </citation>
    <scope>NUCLEOTIDE SEQUENCE [LARGE SCALE GENOMIC DNA]</scope>
    <source>
        <strain evidence="1 2">W2I16</strain>
    </source>
</reference>
<dbReference type="EMBL" id="JAUSZS010000002">
    <property type="protein sequence ID" value="MDQ0930896.1"/>
    <property type="molecule type" value="Genomic_DNA"/>
</dbReference>
<accession>A0ABU0RFX5</accession>
<gene>
    <name evidence="1" type="ORF">QFZ49_000803</name>
</gene>
<protein>
    <recommendedName>
        <fullName evidence="3">Transposase</fullName>
    </recommendedName>
</protein>
<dbReference type="Proteomes" id="UP001223072">
    <property type="component" value="Unassembled WGS sequence"/>
</dbReference>
<evidence type="ECO:0000313" key="1">
    <source>
        <dbReference type="EMBL" id="MDQ0930896.1"/>
    </source>
</evidence>